<dbReference type="Gene3D" id="3.40.630.30">
    <property type="match status" value="2"/>
</dbReference>
<dbReference type="InterPro" id="IPR016181">
    <property type="entry name" value="Acyl_CoA_acyltransferase"/>
</dbReference>
<comment type="subunit">
    <text evidence="5">Homohexamer; trimer of dimers.</text>
</comment>
<dbReference type="PANTHER" id="PTHR37817">
    <property type="entry name" value="N-ACETYLTRANSFERASE EIS"/>
    <property type="match status" value="1"/>
</dbReference>
<evidence type="ECO:0000259" key="6">
    <source>
        <dbReference type="PROSITE" id="PS51186"/>
    </source>
</evidence>
<keyword evidence="4 5" id="KW-0012">Acyltransferase</keyword>
<proteinExistence type="inferred from homology"/>
<feature type="binding site" evidence="5">
    <location>
        <begin position="98"/>
        <end position="103"/>
    </location>
    <ligand>
        <name>acetyl-CoA</name>
        <dbReference type="ChEBI" id="CHEBI:57288"/>
    </ligand>
</feature>
<dbReference type="Pfam" id="PF17668">
    <property type="entry name" value="Acetyltransf_17"/>
    <property type="match status" value="1"/>
</dbReference>
<keyword evidence="3 5" id="KW-0808">Transferase</keyword>
<sequence>MSSDHSTLHLRPARHEDWQEIITLDARSFALPAPLPEAEIAEFRTKVAEAIVVRDESSDGDPLVAVSLYHQLPLTVPGGTAVTSAGLSWVSVTATHRRRGLLRRMLTEQFRSWHEAGLPLAILTASEGGIYERFGFGPACYAQSITVDPGAVHWRTEAPEDSRVRYGTPDQIAAAVPRLHARWALTRPGAVHRPEEWWSSILADRGFRRNSQTSGLYYLLHADGYAAYRMDARESSATVEELCTVTQQAHTDLWRVLTGLDLVSSITAKVPVDETLPLSLYDARAVQSTARTDELWVSILDVVAALQARTYDVDGTVLLSVTDGWDGREGNYLLEVSDGRATVQRDPESASTEGIPRATLGISVLSSMYTGGISARDFAAAGRLDTDSAATLDLVDALLATRRAPFSGTYF</sequence>
<evidence type="ECO:0000256" key="5">
    <source>
        <dbReference type="HAMAP-Rule" id="MF_01812"/>
    </source>
</evidence>
<evidence type="ECO:0000256" key="4">
    <source>
        <dbReference type="ARBA" id="ARBA00023315"/>
    </source>
</evidence>
<dbReference type="InterPro" id="IPR000182">
    <property type="entry name" value="GNAT_dom"/>
</dbReference>
<evidence type="ECO:0000313" key="8">
    <source>
        <dbReference type="Proteomes" id="UP001418444"/>
    </source>
</evidence>
<protein>
    <submittedName>
        <fullName evidence="7">Enhanced intracellular survival protein Eis</fullName>
    </submittedName>
</protein>
<dbReference type="Proteomes" id="UP001418444">
    <property type="component" value="Unassembled WGS sequence"/>
</dbReference>
<comment type="caution">
    <text evidence="7">The sequence shown here is derived from an EMBL/GenBank/DDBJ whole genome shotgun (WGS) entry which is preliminary data.</text>
</comment>
<feature type="active site" description="Proton acceptor; via carboxylate" evidence="5">
    <location>
        <position position="411"/>
    </location>
</feature>
<keyword evidence="2" id="KW-1036">Host cytoplasmic vesicle</keyword>
<dbReference type="HAMAP" id="MF_01812">
    <property type="entry name" value="Eis"/>
    <property type="match status" value="1"/>
</dbReference>
<dbReference type="Pfam" id="PF13527">
    <property type="entry name" value="Acetyltransf_9"/>
    <property type="match status" value="1"/>
</dbReference>
<feature type="domain" description="N-acetyltransferase" evidence="6">
    <location>
        <begin position="8"/>
        <end position="159"/>
    </location>
</feature>
<dbReference type="SUPFAM" id="SSF55729">
    <property type="entry name" value="Acyl-CoA N-acyltransferases (Nat)"/>
    <property type="match status" value="1"/>
</dbReference>
<comment type="similarity">
    <text evidence="1 5">Belongs to the acetyltransferase Eis family.</text>
</comment>
<gene>
    <name evidence="7" type="ORF">GCM10022231_31480</name>
</gene>
<dbReference type="SUPFAM" id="SSF55718">
    <property type="entry name" value="SCP-like"/>
    <property type="match status" value="1"/>
</dbReference>
<evidence type="ECO:0000313" key="7">
    <source>
        <dbReference type="EMBL" id="GAA3968180.1"/>
    </source>
</evidence>
<feature type="binding site" evidence="5">
    <location>
        <begin position="90"/>
        <end position="92"/>
    </location>
    <ligand>
        <name>acetyl-CoA</name>
        <dbReference type="ChEBI" id="CHEBI:57288"/>
    </ligand>
</feature>
<feature type="active site" description="Proton donor" evidence="5">
    <location>
        <position position="131"/>
    </location>
</feature>
<evidence type="ECO:0000256" key="3">
    <source>
        <dbReference type="ARBA" id="ARBA00022679"/>
    </source>
</evidence>
<dbReference type="RefSeq" id="WP_344785459.1">
    <property type="nucleotide sequence ID" value="NZ_BAAAZW010000010.1"/>
</dbReference>
<dbReference type="InterPro" id="IPR036527">
    <property type="entry name" value="SCP2_sterol-bd_dom_sf"/>
</dbReference>
<evidence type="ECO:0000256" key="2">
    <source>
        <dbReference type="ARBA" id="ARBA00022488"/>
    </source>
</evidence>
<dbReference type="InterPro" id="IPR041380">
    <property type="entry name" value="Acetyltransf_17"/>
</dbReference>
<reference evidence="8" key="1">
    <citation type="journal article" date="2019" name="Int. J. Syst. Evol. Microbiol.">
        <title>The Global Catalogue of Microorganisms (GCM) 10K type strain sequencing project: providing services to taxonomists for standard genome sequencing and annotation.</title>
        <authorList>
            <consortium name="The Broad Institute Genomics Platform"/>
            <consortium name="The Broad Institute Genome Sequencing Center for Infectious Disease"/>
            <person name="Wu L."/>
            <person name="Ma J."/>
        </authorList>
    </citation>
    <scope>NUCLEOTIDE SEQUENCE [LARGE SCALE GENOMIC DNA]</scope>
    <source>
        <strain evidence="8">JCM 16923</strain>
    </source>
</reference>
<dbReference type="Pfam" id="PF13530">
    <property type="entry name" value="SCP2_2"/>
    <property type="match status" value="1"/>
</dbReference>
<keyword evidence="8" id="KW-1185">Reference proteome</keyword>
<dbReference type="InterPro" id="IPR051554">
    <property type="entry name" value="Acetyltransferase_Eis"/>
</dbReference>
<dbReference type="InterPro" id="IPR022902">
    <property type="entry name" value="NAcTrfase_Eis"/>
</dbReference>
<evidence type="ECO:0000256" key="1">
    <source>
        <dbReference type="ARBA" id="ARBA00009213"/>
    </source>
</evidence>
<dbReference type="PROSITE" id="PS51186">
    <property type="entry name" value="GNAT"/>
    <property type="match status" value="1"/>
</dbReference>
<name>A0ABP7PMP9_9ACTN</name>
<dbReference type="Gene3D" id="3.30.1050.10">
    <property type="entry name" value="SCP2 sterol-binding domain"/>
    <property type="match status" value="1"/>
</dbReference>
<dbReference type="InterPro" id="IPR025559">
    <property type="entry name" value="Eis_dom"/>
</dbReference>
<dbReference type="PANTHER" id="PTHR37817:SF1">
    <property type="entry name" value="N-ACETYLTRANSFERASE EIS"/>
    <property type="match status" value="1"/>
</dbReference>
<feature type="binding site" evidence="5">
    <location>
        <begin position="126"/>
        <end position="127"/>
    </location>
    <ligand>
        <name>acetyl-CoA</name>
        <dbReference type="ChEBI" id="CHEBI:57288"/>
    </ligand>
</feature>
<dbReference type="EMBL" id="BAAAZW010000010">
    <property type="protein sequence ID" value="GAA3968180.1"/>
    <property type="molecule type" value="Genomic_DNA"/>
</dbReference>
<organism evidence="7 8">
    <name type="scientific">Gordonia caeni</name>
    <dbReference type="NCBI Taxonomy" id="1007097"/>
    <lineage>
        <taxon>Bacteria</taxon>
        <taxon>Bacillati</taxon>
        <taxon>Actinomycetota</taxon>
        <taxon>Actinomycetes</taxon>
        <taxon>Mycobacteriales</taxon>
        <taxon>Gordoniaceae</taxon>
        <taxon>Gordonia</taxon>
    </lineage>
</organism>
<accession>A0ABP7PMP9</accession>